<evidence type="ECO:0000256" key="3">
    <source>
        <dbReference type="ARBA" id="ARBA00022763"/>
    </source>
</evidence>
<dbReference type="InterPro" id="IPR016467">
    <property type="entry name" value="DNA_recomb/repair_RecA-like"/>
</dbReference>
<dbReference type="SUPFAM" id="SSF52540">
    <property type="entry name" value="P-loop containing nucleoside triphosphate hydrolases"/>
    <property type="match status" value="1"/>
</dbReference>
<keyword evidence="4" id="KW-0067">ATP-binding</keyword>
<dbReference type="GO" id="GO:0005657">
    <property type="term" value="C:replication fork"/>
    <property type="evidence" value="ECO:0007669"/>
    <property type="project" value="TreeGrafter"/>
</dbReference>
<evidence type="ECO:0000256" key="1">
    <source>
        <dbReference type="ARBA" id="ARBA00004123"/>
    </source>
</evidence>
<evidence type="ECO:0000259" key="8">
    <source>
        <dbReference type="PROSITE" id="PS50162"/>
    </source>
</evidence>
<dbReference type="Proteomes" id="UP001283361">
    <property type="component" value="Unassembled WGS sequence"/>
</dbReference>
<dbReference type="GO" id="GO:0008821">
    <property type="term" value="F:crossover junction DNA endonuclease activity"/>
    <property type="evidence" value="ECO:0007669"/>
    <property type="project" value="TreeGrafter"/>
</dbReference>
<dbReference type="InterPro" id="IPR052093">
    <property type="entry name" value="HR_Repair_Mediator"/>
</dbReference>
<dbReference type="GO" id="GO:0033063">
    <property type="term" value="C:Rad51B-Rad51C-Rad51D-XRCC2 complex"/>
    <property type="evidence" value="ECO:0007669"/>
    <property type="project" value="TreeGrafter"/>
</dbReference>
<dbReference type="InterPro" id="IPR013632">
    <property type="entry name" value="Rad51_C"/>
</dbReference>
<dbReference type="SMART" id="SM00382">
    <property type="entry name" value="AAA"/>
    <property type="match status" value="1"/>
</dbReference>
<keyword evidence="10" id="KW-1185">Reference proteome</keyword>
<organism evidence="9 10">
    <name type="scientific">Elysia crispata</name>
    <name type="common">lettuce slug</name>
    <dbReference type="NCBI Taxonomy" id="231223"/>
    <lineage>
        <taxon>Eukaryota</taxon>
        <taxon>Metazoa</taxon>
        <taxon>Spiralia</taxon>
        <taxon>Lophotrochozoa</taxon>
        <taxon>Mollusca</taxon>
        <taxon>Gastropoda</taxon>
        <taxon>Heterobranchia</taxon>
        <taxon>Euthyneura</taxon>
        <taxon>Panpulmonata</taxon>
        <taxon>Sacoglossa</taxon>
        <taxon>Placobranchoidea</taxon>
        <taxon>Plakobranchidae</taxon>
        <taxon>Elysia</taxon>
    </lineage>
</organism>
<name>A0AAE0YSA4_9GAST</name>
<dbReference type="AlphaFoldDB" id="A0AAE0YSA4"/>
<evidence type="ECO:0000256" key="4">
    <source>
        <dbReference type="ARBA" id="ARBA00022840"/>
    </source>
</evidence>
<dbReference type="InterPro" id="IPR027417">
    <property type="entry name" value="P-loop_NTPase"/>
</dbReference>
<keyword evidence="2" id="KW-0547">Nucleotide-binding</keyword>
<dbReference type="Pfam" id="PF08423">
    <property type="entry name" value="Rad51"/>
    <property type="match status" value="2"/>
</dbReference>
<dbReference type="InterPro" id="IPR020588">
    <property type="entry name" value="RecA_ATP-bd"/>
</dbReference>
<dbReference type="PANTHER" id="PTHR46239">
    <property type="entry name" value="DNA REPAIR PROTEIN RAD51 HOMOLOG 3 RAD51C"/>
    <property type="match status" value="1"/>
</dbReference>
<dbReference type="InterPro" id="IPR003593">
    <property type="entry name" value="AAA+_ATPase"/>
</dbReference>
<sequence length="357" mass="39331">MEYPCEISYGKAITTLPLNPTGLGKLLCAGLNTVPCFASLNQSILNLGTGISVKEAEQILKILCQDVKLSFHKFEQLSNIKSAMDLHLEEQKVEHIVTFCEALDSMLDGGIPLGEVTEFCGAPGTGKSQFCLQLAVNACIPKCIGGVEGETVYIDTEGSFIIDRLVDIARSAVAHCHQVSVTQGRHGQSQCDLTMEKILESIHCLYCNGYKELMAIILLLQKILSQNQKIKLVVVDNLASLFRQNLNDMNLRRLLLATLAKTLLKIAADFNVAVVLTNQMTTKIIPREGNSHLIPAIGDTWAHVQTNKVVLSVDCHGDRSALLYKASNKKETRLPFEINNDGIRDFIHSYTQVRQPP</sequence>
<reference evidence="9" key="1">
    <citation type="journal article" date="2023" name="G3 (Bethesda)">
        <title>A reference genome for the long-term kleptoplast-retaining sea slug Elysia crispata morphotype clarki.</title>
        <authorList>
            <person name="Eastman K.E."/>
            <person name="Pendleton A.L."/>
            <person name="Shaikh M.A."/>
            <person name="Suttiyut T."/>
            <person name="Ogas R."/>
            <person name="Tomko P."/>
            <person name="Gavelis G."/>
            <person name="Widhalm J.R."/>
            <person name="Wisecaver J.H."/>
        </authorList>
    </citation>
    <scope>NUCLEOTIDE SEQUENCE</scope>
    <source>
        <strain evidence="9">ECLA1</strain>
    </source>
</reference>
<keyword evidence="3" id="KW-0227">DNA damage</keyword>
<evidence type="ECO:0000313" key="10">
    <source>
        <dbReference type="Proteomes" id="UP001283361"/>
    </source>
</evidence>
<dbReference type="GO" id="GO:0033065">
    <property type="term" value="C:Rad51C-XRCC3 complex"/>
    <property type="evidence" value="ECO:0007669"/>
    <property type="project" value="TreeGrafter"/>
</dbReference>
<dbReference type="PANTHER" id="PTHR46239:SF1">
    <property type="entry name" value="DNA REPAIR PROTEIN RAD51 HOMOLOG 3"/>
    <property type="match status" value="1"/>
</dbReference>
<proteinExistence type="predicted"/>
<dbReference type="EMBL" id="JAWDGP010005558">
    <property type="protein sequence ID" value="KAK3756082.1"/>
    <property type="molecule type" value="Genomic_DNA"/>
</dbReference>
<dbReference type="PIRSF" id="PIRSF005856">
    <property type="entry name" value="Rad51"/>
    <property type="match status" value="1"/>
</dbReference>
<comment type="subcellular location">
    <subcellularLocation>
        <location evidence="1">Nucleus</location>
    </subcellularLocation>
</comment>
<keyword evidence="6" id="KW-0539">Nucleus</keyword>
<dbReference type="GO" id="GO:0000707">
    <property type="term" value="P:meiotic DNA recombinase assembly"/>
    <property type="evidence" value="ECO:0007669"/>
    <property type="project" value="TreeGrafter"/>
</dbReference>
<evidence type="ECO:0000256" key="2">
    <source>
        <dbReference type="ARBA" id="ARBA00022741"/>
    </source>
</evidence>
<dbReference type="GO" id="GO:0140664">
    <property type="term" value="F:ATP-dependent DNA damage sensor activity"/>
    <property type="evidence" value="ECO:0007669"/>
    <property type="project" value="InterPro"/>
</dbReference>
<dbReference type="GO" id="GO:0000400">
    <property type="term" value="F:four-way junction DNA binding"/>
    <property type="evidence" value="ECO:0007669"/>
    <property type="project" value="TreeGrafter"/>
</dbReference>
<feature type="domain" description="RecA family profile 1" evidence="8">
    <location>
        <begin position="92"/>
        <end position="280"/>
    </location>
</feature>
<gene>
    <name evidence="9" type="ORF">RRG08_017301</name>
</gene>
<keyword evidence="5" id="KW-0234">DNA repair</keyword>
<evidence type="ECO:0000256" key="7">
    <source>
        <dbReference type="ARBA" id="ARBA00040674"/>
    </source>
</evidence>
<comment type="caution">
    <text evidence="9">The sequence shown here is derived from an EMBL/GenBank/DDBJ whole genome shotgun (WGS) entry which is preliminary data.</text>
</comment>
<protein>
    <recommendedName>
        <fullName evidence="7">DNA repair protein RAD51 homolog 3</fullName>
    </recommendedName>
</protein>
<dbReference type="GO" id="GO:0005524">
    <property type="term" value="F:ATP binding"/>
    <property type="evidence" value="ECO:0007669"/>
    <property type="project" value="UniProtKB-KW"/>
</dbReference>
<evidence type="ECO:0000256" key="6">
    <source>
        <dbReference type="ARBA" id="ARBA00023242"/>
    </source>
</evidence>
<accession>A0AAE0YSA4</accession>
<dbReference type="CDD" id="cd19492">
    <property type="entry name" value="Rad51C"/>
    <property type="match status" value="1"/>
</dbReference>
<dbReference type="PROSITE" id="PS50162">
    <property type="entry name" value="RECA_2"/>
    <property type="match status" value="1"/>
</dbReference>
<dbReference type="Gene3D" id="3.40.50.300">
    <property type="entry name" value="P-loop containing nucleotide triphosphate hydrolases"/>
    <property type="match status" value="1"/>
</dbReference>
<dbReference type="GO" id="GO:0007131">
    <property type="term" value="P:reciprocal meiotic recombination"/>
    <property type="evidence" value="ECO:0007669"/>
    <property type="project" value="TreeGrafter"/>
</dbReference>
<evidence type="ECO:0000256" key="5">
    <source>
        <dbReference type="ARBA" id="ARBA00023204"/>
    </source>
</evidence>
<evidence type="ECO:0000313" key="9">
    <source>
        <dbReference type="EMBL" id="KAK3756082.1"/>
    </source>
</evidence>